<protein>
    <submittedName>
        <fullName evidence="3">Membrane-associated protein, putative</fullName>
    </submittedName>
</protein>
<dbReference type="EMBL" id="CYKH01001435">
    <property type="protein sequence ID" value="CUI14628.1"/>
    <property type="molecule type" value="Genomic_DNA"/>
</dbReference>
<dbReference type="AlphaFoldDB" id="A0A0S4KJC2"/>
<keyword evidence="1" id="KW-0472">Membrane</keyword>
<feature type="transmembrane region" description="Helical" evidence="1">
    <location>
        <begin position="286"/>
        <end position="308"/>
    </location>
</feature>
<feature type="chain" id="PRO_5006623313" evidence="2">
    <location>
        <begin position="33"/>
        <end position="451"/>
    </location>
</feature>
<evidence type="ECO:0000256" key="2">
    <source>
        <dbReference type="SAM" id="SignalP"/>
    </source>
</evidence>
<feature type="signal peptide" evidence="2">
    <location>
        <begin position="1"/>
        <end position="32"/>
    </location>
</feature>
<keyword evidence="1" id="KW-0812">Transmembrane</keyword>
<accession>A0A0S4KJC2</accession>
<name>A0A0S4KJC2_BODSA</name>
<dbReference type="VEuPathDB" id="TriTrypDB:BSAL_08490"/>
<keyword evidence="4" id="KW-1185">Reference proteome</keyword>
<evidence type="ECO:0000256" key="1">
    <source>
        <dbReference type="SAM" id="Phobius"/>
    </source>
</evidence>
<evidence type="ECO:0000313" key="3">
    <source>
        <dbReference type="EMBL" id="CUI14628.1"/>
    </source>
</evidence>
<gene>
    <name evidence="3" type="ORF">BSAL_08490</name>
</gene>
<proteinExistence type="predicted"/>
<reference evidence="4" key="1">
    <citation type="submission" date="2015-09" db="EMBL/GenBank/DDBJ databases">
        <authorList>
            <consortium name="Pathogen Informatics"/>
        </authorList>
    </citation>
    <scope>NUCLEOTIDE SEQUENCE [LARGE SCALE GENOMIC DNA]</scope>
    <source>
        <strain evidence="4">Lake Konstanz</strain>
    </source>
</reference>
<evidence type="ECO:0000313" key="4">
    <source>
        <dbReference type="Proteomes" id="UP000051952"/>
    </source>
</evidence>
<keyword evidence="2" id="KW-0732">Signal</keyword>
<organism evidence="3 4">
    <name type="scientific">Bodo saltans</name>
    <name type="common">Flagellated protozoan</name>
    <dbReference type="NCBI Taxonomy" id="75058"/>
    <lineage>
        <taxon>Eukaryota</taxon>
        <taxon>Discoba</taxon>
        <taxon>Euglenozoa</taxon>
        <taxon>Kinetoplastea</taxon>
        <taxon>Metakinetoplastina</taxon>
        <taxon>Eubodonida</taxon>
        <taxon>Bodonidae</taxon>
        <taxon>Bodo</taxon>
    </lineage>
</organism>
<keyword evidence="1" id="KW-1133">Transmembrane helix</keyword>
<sequence>MIRQTFSTWLSRNEPFAAACLLILCAALQTSATHTHAHTRTESRQVVPYVQHTKSTHTRTMSCPLDRPPRNLTCPIPQLSNITLYDEPMVNGSYQINKYNKSWDINWYAEYNQSIDGVGECGNVTNPLNYFSRECNWTLACNIPNVTNGSVTFHNFTVDLSTPFFSALNSVYMNLTFYVQHNVTQDFVLYYSMVVPITQIKVAGQIHNYVFPSLLKGTVPGIPLGQAYFLTSNWTERAKISARFYTDNTSDATAQRALKDMGIFLNMHFECDSILYNVTVYTDPDIGLILALALPFGLIALIMLAAFLKYKFPNMCDCCKRNNDGSDNFDDDEAILAAARAKREGRDLAQPMVDIKDRAGMQTWLDQAEDVVEDLNKNCLYLEEAKADSQMNKGFDALERAGDNPTLGSHSAGFIGGRQLYAAGAASGGVKVIDHRPTMQTKGGGDDDVVL</sequence>
<dbReference type="Proteomes" id="UP000051952">
    <property type="component" value="Unassembled WGS sequence"/>
</dbReference>